<accession>A0A8E0IBA1</accession>
<evidence type="ECO:0000313" key="1">
    <source>
        <dbReference type="EMBL" id="EPC30852.1"/>
    </source>
</evidence>
<sequence>MRLFCLQKVSSHLFAKSVKYKAGSQLVMREFEICVAIRGSNQQQVVMGHFGWF</sequence>
<organism evidence="1 2">
    <name type="scientific">Lacticaseibacillus paracasei subsp. paracasei Lpp22</name>
    <dbReference type="NCBI Taxonomy" id="1256221"/>
    <lineage>
        <taxon>Bacteria</taxon>
        <taxon>Bacillati</taxon>
        <taxon>Bacillota</taxon>
        <taxon>Bacilli</taxon>
        <taxon>Lactobacillales</taxon>
        <taxon>Lactobacillaceae</taxon>
        <taxon>Lacticaseibacillus</taxon>
    </lineage>
</organism>
<evidence type="ECO:0000313" key="2">
    <source>
        <dbReference type="Proteomes" id="UP000014257"/>
    </source>
</evidence>
<gene>
    <name evidence="1" type="ORF">Lpp22_0894</name>
</gene>
<dbReference type="AlphaFoldDB" id="A0A8E0IBA1"/>
<name>A0A8E0IBA1_LACPA</name>
<comment type="caution">
    <text evidence="1">The sequence shown here is derived from an EMBL/GenBank/DDBJ whole genome shotgun (WGS) entry which is preliminary data.</text>
</comment>
<dbReference type="Proteomes" id="UP000014257">
    <property type="component" value="Unassembled WGS sequence"/>
</dbReference>
<proteinExistence type="predicted"/>
<protein>
    <submittedName>
        <fullName evidence="1">Uncharacterized protein</fullName>
    </submittedName>
</protein>
<dbReference type="EMBL" id="ANMI01000069">
    <property type="protein sequence ID" value="EPC30852.1"/>
    <property type="molecule type" value="Genomic_DNA"/>
</dbReference>
<reference evidence="1 2" key="1">
    <citation type="journal article" date="2013" name="PLoS ONE">
        <title>Lactobacillus paracasei comparative genomics: towards species pan-genome definition and exploitation of diversity.</title>
        <authorList>
            <person name="Smokvina T."/>
            <person name="Wels M."/>
            <person name="Polka J."/>
            <person name="Chervaux C."/>
            <person name="Brisse S."/>
            <person name="Boekhorst J."/>
            <person name="van Hylckama Vlieg J.E."/>
            <person name="Siezen R.J."/>
        </authorList>
    </citation>
    <scope>NUCLEOTIDE SEQUENCE [LARGE SCALE GENOMIC DNA]</scope>
    <source>
        <strain evidence="1 2">Lpp22</strain>
    </source>
</reference>